<reference evidence="1" key="1">
    <citation type="journal article" date="2020" name="mSystems">
        <title>Genome- and Community-Level Interaction Insights into Carbon Utilization and Element Cycling Functions of Hydrothermarchaeota in Hydrothermal Sediment.</title>
        <authorList>
            <person name="Zhou Z."/>
            <person name="Liu Y."/>
            <person name="Xu W."/>
            <person name="Pan J."/>
            <person name="Luo Z.H."/>
            <person name="Li M."/>
        </authorList>
    </citation>
    <scope>NUCLEOTIDE SEQUENCE [LARGE SCALE GENOMIC DNA]</scope>
    <source>
        <strain evidence="1">SpSt-116</strain>
    </source>
</reference>
<protein>
    <submittedName>
        <fullName evidence="1">Uncharacterized protein</fullName>
    </submittedName>
</protein>
<sequence length="774" mass="85898">MSRRVYAVLFAVILLAVLLALATVQALPSSEDWQTGDKPAIDKDGTGTKYTFSGEIRSDPNHITIPMPNYGIRTRLDSGSYVWSHGDEFYINATTLYSTQGKASGTYRLVAHHYIILYYKDTALNYSATDSYAYPDWNPYLYASFSLTWGSTGMKTVTSWSNRSIVYLKGAQGDYSYYFQSNSGALGGSAVGGVTVYSGTYVLKLHSWFQLTTPNSGGGGSGGYNVPFTISIAVLNQTEAANFTARVTGSWTGVNDNYWHDIDSQLHSLYSPSMQLNGEIFQVKMATTRVPGLIAGQLLKTKTTPTSCSWSRCYNNYGEYLTGTYLVRAEFWTYSSGDTISYYTVTPSGQTIGMPFSRQDFYQGGHIIRSFQTLSNQNPSIYSYTVSMGSVSWSIYGYQPVVFEFQYWKLTYLTSSGWQTVYIPSPSFQIQPGKLGIDAQTGVRAEAYFVARPASTQQPVINLGLGTMYLPGEGISTPWLENMIGWSWEGIWTLNVTELYPVKEHIAMILTDGSNVRVVDLPNGTSLRVYLPAGWKNYKKVWTMGQAKVTQIPQDRDTLAKTFPAVNITVNGNTETWYLVALAAWNPYKQPNDGYDTSCWLANGTTLAVYNLTYTYTFRNGTRVVFKEPVVVSSLKTAVTPDYRIGDMKQALMLKVAVKWKYLPPARTGIQPQPPSSIVGVAVIGDRVYNGTLIEANATSKTFLVAITNDTWTLYSKGINSIVASAYWLSSMGTPEGPVALQDPAQLNIVYVMLSFVYTIQRNFDESKIYVDNP</sequence>
<organism evidence="1">
    <name type="scientific">Thermofilum adornatum</name>
    <dbReference type="NCBI Taxonomy" id="1365176"/>
    <lineage>
        <taxon>Archaea</taxon>
        <taxon>Thermoproteota</taxon>
        <taxon>Thermoprotei</taxon>
        <taxon>Thermofilales</taxon>
        <taxon>Thermofilaceae</taxon>
        <taxon>Thermofilum</taxon>
    </lineage>
</organism>
<accession>A0A7C1GBP3</accession>
<proteinExistence type="predicted"/>
<gene>
    <name evidence="1" type="ORF">ENN26_10420</name>
</gene>
<comment type="caution">
    <text evidence="1">The sequence shown here is derived from an EMBL/GenBank/DDBJ whole genome shotgun (WGS) entry which is preliminary data.</text>
</comment>
<evidence type="ECO:0000313" key="1">
    <source>
        <dbReference type="EMBL" id="HDP16167.1"/>
    </source>
</evidence>
<dbReference type="AlphaFoldDB" id="A0A7C1GBP3"/>
<name>A0A7C1GBP3_9CREN</name>
<dbReference type="EMBL" id="DSAY01000199">
    <property type="protein sequence ID" value="HDP16167.1"/>
    <property type="molecule type" value="Genomic_DNA"/>
</dbReference>